<reference evidence="6 7" key="1">
    <citation type="submission" date="2019-07" db="EMBL/GenBank/DDBJ databases">
        <title>Rhodococcus cavernicolus sp. nov., isolated from a cave.</title>
        <authorList>
            <person name="Lee S.D."/>
        </authorList>
    </citation>
    <scope>NUCLEOTIDE SEQUENCE [LARGE SCALE GENOMIC DNA]</scope>
    <source>
        <strain evidence="6 7">C1-24</strain>
    </source>
</reference>
<dbReference type="GO" id="GO:0003677">
    <property type="term" value="F:DNA binding"/>
    <property type="evidence" value="ECO:0007669"/>
    <property type="project" value="UniProtKB-UniRule"/>
</dbReference>
<gene>
    <name evidence="6" type="ORF">FOY51_24695</name>
</gene>
<evidence type="ECO:0000256" key="1">
    <source>
        <dbReference type="ARBA" id="ARBA00023125"/>
    </source>
</evidence>
<dbReference type="AlphaFoldDB" id="A0A5A7S5G5"/>
<evidence type="ECO:0000259" key="5">
    <source>
        <dbReference type="PROSITE" id="PS51900"/>
    </source>
</evidence>
<protein>
    <recommendedName>
        <fullName evidence="5">Core-binding (CB) domain-containing protein</fullName>
    </recommendedName>
</protein>
<evidence type="ECO:0000256" key="3">
    <source>
        <dbReference type="PROSITE-ProRule" id="PRU01248"/>
    </source>
</evidence>
<proteinExistence type="predicted"/>
<keyword evidence="7" id="KW-1185">Reference proteome</keyword>
<dbReference type="GO" id="GO:0006310">
    <property type="term" value="P:DNA recombination"/>
    <property type="evidence" value="ECO:0007669"/>
    <property type="project" value="UniProtKB-KW"/>
</dbReference>
<sequence length="221" mass="24617">MPVDDVAEFVEHLVLLGRSNYTIWNYRLGVEHFRRWLDPRSLNAATRTVVGEYIHDFAERGGGRAPRTVNHRLAALAALYGFLIERDSRRASGSWAGCENPVPNGVAGPAHGMPGRDLPQRGRLELHHREPRLLPRDLDPATAERLAVAPSSARDRAIVTLLLRTGQRIGDWSDEHGRHGVLGMRLTDVDRRRRTITVRLKGGRSRRAPGPGYPGLVATAR</sequence>
<dbReference type="GO" id="GO:0015074">
    <property type="term" value="P:DNA integration"/>
    <property type="evidence" value="ECO:0007669"/>
    <property type="project" value="InterPro"/>
</dbReference>
<evidence type="ECO:0000256" key="2">
    <source>
        <dbReference type="ARBA" id="ARBA00023172"/>
    </source>
</evidence>
<organism evidence="6 7">
    <name type="scientific">Antrihabitans cavernicola</name>
    <dbReference type="NCBI Taxonomy" id="2495913"/>
    <lineage>
        <taxon>Bacteria</taxon>
        <taxon>Bacillati</taxon>
        <taxon>Actinomycetota</taxon>
        <taxon>Actinomycetes</taxon>
        <taxon>Mycobacteriales</taxon>
        <taxon>Nocardiaceae</taxon>
        <taxon>Antrihabitans</taxon>
    </lineage>
</organism>
<name>A0A5A7S5G5_9NOCA</name>
<evidence type="ECO:0000313" key="7">
    <source>
        <dbReference type="Proteomes" id="UP000322244"/>
    </source>
</evidence>
<feature type="region of interest" description="Disordered" evidence="4">
    <location>
        <begin position="202"/>
        <end position="221"/>
    </location>
</feature>
<accession>A0A5A7S5G5</accession>
<dbReference type="EMBL" id="VLNY01000021">
    <property type="protein sequence ID" value="KAA0017694.1"/>
    <property type="molecule type" value="Genomic_DNA"/>
</dbReference>
<comment type="caution">
    <text evidence="6">The sequence shown here is derived from an EMBL/GenBank/DDBJ whole genome shotgun (WGS) entry which is preliminary data.</text>
</comment>
<dbReference type="InterPro" id="IPR004107">
    <property type="entry name" value="Integrase_SAM-like_N"/>
</dbReference>
<dbReference type="Proteomes" id="UP000322244">
    <property type="component" value="Unassembled WGS sequence"/>
</dbReference>
<dbReference type="Gene3D" id="1.10.443.10">
    <property type="entry name" value="Intergrase catalytic core"/>
    <property type="match status" value="1"/>
</dbReference>
<dbReference type="InterPro" id="IPR010998">
    <property type="entry name" value="Integrase_recombinase_N"/>
</dbReference>
<dbReference type="InterPro" id="IPR044068">
    <property type="entry name" value="CB"/>
</dbReference>
<dbReference type="SUPFAM" id="SSF56349">
    <property type="entry name" value="DNA breaking-rejoining enzymes"/>
    <property type="match status" value="1"/>
</dbReference>
<dbReference type="Gene3D" id="1.10.150.130">
    <property type="match status" value="1"/>
</dbReference>
<dbReference type="Pfam" id="PF02899">
    <property type="entry name" value="Phage_int_SAM_1"/>
    <property type="match status" value="1"/>
</dbReference>
<feature type="domain" description="Core-binding (CB)" evidence="5">
    <location>
        <begin position="1"/>
        <end position="84"/>
    </location>
</feature>
<evidence type="ECO:0000256" key="4">
    <source>
        <dbReference type="SAM" id="MobiDB-lite"/>
    </source>
</evidence>
<dbReference type="OrthoDB" id="3216232at2"/>
<dbReference type="PROSITE" id="PS51900">
    <property type="entry name" value="CB"/>
    <property type="match status" value="1"/>
</dbReference>
<keyword evidence="1 3" id="KW-0238">DNA-binding</keyword>
<evidence type="ECO:0000313" key="6">
    <source>
        <dbReference type="EMBL" id="KAA0017694.1"/>
    </source>
</evidence>
<keyword evidence="2" id="KW-0233">DNA recombination</keyword>
<dbReference type="InterPro" id="IPR013762">
    <property type="entry name" value="Integrase-like_cat_sf"/>
</dbReference>
<dbReference type="InterPro" id="IPR011010">
    <property type="entry name" value="DNA_brk_join_enz"/>
</dbReference>